<evidence type="ECO:0000259" key="5">
    <source>
        <dbReference type="SMART" id="SM00642"/>
    </source>
</evidence>
<dbReference type="FunFam" id="3.20.20.80:FF:000064">
    <property type="entry name" value="Oligo-1,6-glucosidase"/>
    <property type="match status" value="1"/>
</dbReference>
<dbReference type="GO" id="GO:0004574">
    <property type="term" value="F:oligo-1,6-glucosidase activity"/>
    <property type="evidence" value="ECO:0007669"/>
    <property type="project" value="UniProtKB-EC"/>
</dbReference>
<dbReference type="Proteomes" id="UP000006546">
    <property type="component" value="Chromosome"/>
</dbReference>
<dbReference type="CDD" id="cd11333">
    <property type="entry name" value="AmyAc_SI_OligoGlu_DGase"/>
    <property type="match status" value="1"/>
</dbReference>
<sequence length="605" mass="69499">MNIQIPWWKERVVYQIYPRSFCDSDDDGVGDIPGIISKLDYLAALGVGILWLSPVYRSPNDDNGYDISGYRDIQSEFGTMDDMKRLVSEAEKRGIKIIMDLVINHTSDEHPWFTESRKSVRNPYRQYYIWRPGKTGKHGEKLPPNNWTGFFTGPAWEYDAHTDEYYLHLFSKKQPDLNFHNPDVIAAVKDIMRFWLDLGIGGFRCDVINLIFKTSLADGKKRIALTGCEHYHSQRGCHEILAELRRDVLSEYDCFTVGETVLVTPKQARDLCRTDGNGSPLELDMVFSFEHMECDQIHNKWFKTPFRPKAFMRTLIKWQRELEWNALYFENHDQPRSVSRFGSARYRTESAKLLAVLLFTLRGTPFVYEGQELGMENGDFTSMSDIRDIESHNIWKLTEKLHFPAAVRWKMIRQTGRDNARTPMQWSAAENAGFSPNGRTVPWLKVNANKTTVNVETESADPDSVLNWYKKLINLRKKTPELTAGEFNPLYESGSVFAFERVSEESDAKRRALIVLNFGKKRRRLPAVLAARIGSMHNAKTLCSVSGTDYTPDASQPHVPQLHVPQLHVPQTGESSGRPNRSHRTHAKLPPYEAFIIEEKKGGTL</sequence>
<dbReference type="InterPro" id="IPR006047">
    <property type="entry name" value="GH13_cat_dom"/>
</dbReference>
<dbReference type="Gene3D" id="3.90.400.10">
    <property type="entry name" value="Oligo-1,6-glucosidase, Domain 2"/>
    <property type="match status" value="1"/>
</dbReference>
<dbReference type="InterPro" id="IPR045857">
    <property type="entry name" value="O16G_dom_2"/>
</dbReference>
<evidence type="ECO:0000256" key="2">
    <source>
        <dbReference type="ARBA" id="ARBA00022801"/>
    </source>
</evidence>
<proteinExistence type="inferred from homology"/>
<dbReference type="SMART" id="SM00642">
    <property type="entry name" value="Aamy"/>
    <property type="match status" value="1"/>
</dbReference>
<dbReference type="EC" id="3.2.1.10" evidence="6"/>
<dbReference type="EMBL" id="CP002696">
    <property type="protein sequence ID" value="AEE17261.1"/>
    <property type="molecule type" value="Genomic_DNA"/>
</dbReference>
<dbReference type="Gene3D" id="3.20.20.80">
    <property type="entry name" value="Glycosidases"/>
    <property type="match status" value="1"/>
</dbReference>
<evidence type="ECO:0000256" key="1">
    <source>
        <dbReference type="ARBA" id="ARBA00008061"/>
    </source>
</evidence>
<dbReference type="Pfam" id="PF00128">
    <property type="entry name" value="Alpha-amylase"/>
    <property type="match status" value="1"/>
</dbReference>
<gene>
    <name evidence="6" type="ordered locus">Trebr_1841</name>
</gene>
<reference evidence="7" key="1">
    <citation type="submission" date="2011-04" db="EMBL/GenBank/DDBJ databases">
        <title>The complete genome of Treponema brennaborense DSM 12168.</title>
        <authorList>
            <person name="Lucas S."/>
            <person name="Han J."/>
            <person name="Lapidus A."/>
            <person name="Bruce D."/>
            <person name="Goodwin L."/>
            <person name="Pitluck S."/>
            <person name="Peters L."/>
            <person name="Kyrpides N."/>
            <person name="Mavromatis K."/>
            <person name="Ivanova N."/>
            <person name="Mikhailova N."/>
            <person name="Pagani I."/>
            <person name="Teshima H."/>
            <person name="Detter J.C."/>
            <person name="Tapia R."/>
            <person name="Han C."/>
            <person name="Land M."/>
            <person name="Hauser L."/>
            <person name="Markowitz V."/>
            <person name="Cheng J.-F."/>
            <person name="Hugenholtz P."/>
            <person name="Woyke T."/>
            <person name="Wu D."/>
            <person name="Gronow S."/>
            <person name="Wellnitz S."/>
            <person name="Brambilla E."/>
            <person name="Klenk H.-P."/>
            <person name="Eisen J.A."/>
        </authorList>
    </citation>
    <scope>NUCLEOTIDE SEQUENCE [LARGE SCALE GENOMIC DNA]</scope>
    <source>
        <strain evidence="7">DSM 12168 / CIP 105900 / DD5/3</strain>
    </source>
</reference>
<accession>F4LIN6</accession>
<name>F4LIN6_TREBD</name>
<dbReference type="PANTHER" id="PTHR10357">
    <property type="entry name" value="ALPHA-AMYLASE FAMILY MEMBER"/>
    <property type="match status" value="1"/>
</dbReference>
<dbReference type="FunFam" id="3.90.400.10:FF:000004">
    <property type="entry name" value="Oligo-1,6-glucosidase"/>
    <property type="match status" value="1"/>
</dbReference>
<dbReference type="AlphaFoldDB" id="F4LIN6"/>
<dbReference type="HOGENOM" id="CLU_006462_1_2_12"/>
<dbReference type="PANTHER" id="PTHR10357:SF179">
    <property type="entry name" value="NEUTRAL AND BASIC AMINO ACID TRANSPORT PROTEIN RBAT"/>
    <property type="match status" value="1"/>
</dbReference>
<dbReference type="InterPro" id="IPR017853">
    <property type="entry name" value="GH"/>
</dbReference>
<evidence type="ECO:0000313" key="7">
    <source>
        <dbReference type="Proteomes" id="UP000006546"/>
    </source>
</evidence>
<keyword evidence="2 6" id="KW-0378">Hydrolase</keyword>
<dbReference type="STRING" id="906968.Trebr_1841"/>
<keyword evidence="3 6" id="KW-0326">Glycosidase</keyword>
<keyword evidence="7" id="KW-1185">Reference proteome</keyword>
<evidence type="ECO:0000256" key="4">
    <source>
        <dbReference type="SAM" id="MobiDB-lite"/>
    </source>
</evidence>
<dbReference type="GO" id="GO:0009313">
    <property type="term" value="P:oligosaccharide catabolic process"/>
    <property type="evidence" value="ECO:0007669"/>
    <property type="project" value="TreeGrafter"/>
</dbReference>
<feature type="region of interest" description="Disordered" evidence="4">
    <location>
        <begin position="569"/>
        <end position="592"/>
    </location>
</feature>
<dbReference type="GO" id="GO:0004556">
    <property type="term" value="F:alpha-amylase activity"/>
    <property type="evidence" value="ECO:0007669"/>
    <property type="project" value="TreeGrafter"/>
</dbReference>
<protein>
    <submittedName>
        <fullName evidence="6">Oligo-1,6-glucosidase</fullName>
        <ecNumber evidence="6">3.2.1.10</ecNumber>
    </submittedName>
</protein>
<dbReference type="KEGG" id="tbe:Trebr_1841"/>
<comment type="similarity">
    <text evidence="1">Belongs to the glycosyl hydrolase 13 family.</text>
</comment>
<dbReference type="SUPFAM" id="SSF51445">
    <property type="entry name" value="(Trans)glycosidases"/>
    <property type="match status" value="1"/>
</dbReference>
<evidence type="ECO:0000313" key="6">
    <source>
        <dbReference type="EMBL" id="AEE17261.1"/>
    </source>
</evidence>
<dbReference type="RefSeq" id="WP_013758965.1">
    <property type="nucleotide sequence ID" value="NC_015500.1"/>
</dbReference>
<organism evidence="6 7">
    <name type="scientific">Treponema brennaborense (strain DSM 12168 / CIP 105900 / DD5/3)</name>
    <dbReference type="NCBI Taxonomy" id="906968"/>
    <lineage>
        <taxon>Bacteria</taxon>
        <taxon>Pseudomonadati</taxon>
        <taxon>Spirochaetota</taxon>
        <taxon>Spirochaetia</taxon>
        <taxon>Spirochaetales</taxon>
        <taxon>Treponemataceae</taxon>
        <taxon>Treponema</taxon>
    </lineage>
</organism>
<dbReference type="eggNOG" id="COG0366">
    <property type="taxonomic scope" value="Bacteria"/>
</dbReference>
<dbReference type="OrthoDB" id="9805159at2"/>
<feature type="domain" description="Glycosyl hydrolase family 13 catalytic" evidence="5">
    <location>
        <begin position="15"/>
        <end position="421"/>
    </location>
</feature>
<evidence type="ECO:0000256" key="3">
    <source>
        <dbReference type="ARBA" id="ARBA00023295"/>
    </source>
</evidence>